<dbReference type="GO" id="GO:0009451">
    <property type="term" value="P:RNA modification"/>
    <property type="evidence" value="ECO:0007669"/>
    <property type="project" value="InterPro"/>
</dbReference>
<dbReference type="InterPro" id="IPR011990">
    <property type="entry name" value="TPR-like_helical_dom_sf"/>
</dbReference>
<dbReference type="NCBIfam" id="TIGR00756">
    <property type="entry name" value="PPR"/>
    <property type="match status" value="2"/>
</dbReference>
<organism evidence="3 4">
    <name type="scientific">Acer negundo</name>
    <name type="common">Box elder</name>
    <dbReference type="NCBI Taxonomy" id="4023"/>
    <lineage>
        <taxon>Eukaryota</taxon>
        <taxon>Viridiplantae</taxon>
        <taxon>Streptophyta</taxon>
        <taxon>Embryophyta</taxon>
        <taxon>Tracheophyta</taxon>
        <taxon>Spermatophyta</taxon>
        <taxon>Magnoliopsida</taxon>
        <taxon>eudicotyledons</taxon>
        <taxon>Gunneridae</taxon>
        <taxon>Pentapetalae</taxon>
        <taxon>rosids</taxon>
        <taxon>malvids</taxon>
        <taxon>Sapindales</taxon>
        <taxon>Sapindaceae</taxon>
        <taxon>Hippocastanoideae</taxon>
        <taxon>Acereae</taxon>
        <taxon>Acer</taxon>
    </lineage>
</organism>
<sequence length="311" mass="34483">MLSLTTLHCRHVKCSIKCLIEMSSFNTIISAYSRCGYAEEACSMFLDMRNCGFRPTPITVSGLLSCDFWNTCEGIQLQALAVKNGLLFADAFVGSALLGFYSRHGCLSESVCAFEDMPRKSIVTFNSMISIFGQHGFAEYSMVLFRELVRTEVPLSEYPFVGVLSGVLSERDLEIGEQIHGLVIKNGFDYNVLVVNSLINMYVKCSGIHTAIKMFEEVPTRDVVSFNTIIGALMKSEKLERVVELFLRMSMDGVLSNQTTFAHVIDSCVGLQNLMCGKSIHANIIKNALECNVVVGSALVDFYAKCDNRED</sequence>
<keyword evidence="4" id="KW-1185">Reference proteome</keyword>
<reference evidence="3" key="2">
    <citation type="submission" date="2023-02" db="EMBL/GenBank/DDBJ databases">
        <authorList>
            <person name="Swenson N.G."/>
            <person name="Wegrzyn J.L."/>
            <person name="Mcevoy S.L."/>
        </authorList>
    </citation>
    <scope>NUCLEOTIDE SEQUENCE</scope>
    <source>
        <strain evidence="3">91603</strain>
        <tissue evidence="3">Leaf</tissue>
    </source>
</reference>
<dbReference type="PANTHER" id="PTHR24015">
    <property type="entry name" value="OS07G0578800 PROTEIN-RELATED"/>
    <property type="match status" value="1"/>
</dbReference>
<evidence type="ECO:0000313" key="3">
    <source>
        <dbReference type="EMBL" id="KAI9177637.1"/>
    </source>
</evidence>
<dbReference type="PANTHER" id="PTHR24015:SF548">
    <property type="entry name" value="OS08G0340900 PROTEIN"/>
    <property type="match status" value="1"/>
</dbReference>
<dbReference type="Gene3D" id="1.25.40.10">
    <property type="entry name" value="Tetratricopeptide repeat domain"/>
    <property type="match status" value="3"/>
</dbReference>
<feature type="repeat" description="PPR" evidence="2">
    <location>
        <begin position="222"/>
        <end position="256"/>
    </location>
</feature>
<evidence type="ECO:0000256" key="2">
    <source>
        <dbReference type="PROSITE-ProRule" id="PRU00708"/>
    </source>
</evidence>
<proteinExistence type="predicted"/>
<feature type="repeat" description="PPR" evidence="2">
    <location>
        <begin position="121"/>
        <end position="155"/>
    </location>
</feature>
<accession>A0AAD5IV93</accession>
<keyword evidence="1" id="KW-0677">Repeat</keyword>
<dbReference type="AlphaFoldDB" id="A0AAD5IV93"/>
<dbReference type="Pfam" id="PF13041">
    <property type="entry name" value="PPR_2"/>
    <property type="match status" value="2"/>
</dbReference>
<dbReference type="FunFam" id="1.25.40.10:FF:000343">
    <property type="entry name" value="Pentatricopeptide repeat-containing protein At3g58590"/>
    <property type="match status" value="1"/>
</dbReference>
<dbReference type="EMBL" id="JAJSOW010000102">
    <property type="protein sequence ID" value="KAI9177637.1"/>
    <property type="molecule type" value="Genomic_DNA"/>
</dbReference>
<dbReference type="PROSITE" id="PS51375">
    <property type="entry name" value="PPR"/>
    <property type="match status" value="3"/>
</dbReference>
<gene>
    <name evidence="3" type="ORF">LWI28_017635</name>
</gene>
<evidence type="ECO:0000313" key="4">
    <source>
        <dbReference type="Proteomes" id="UP001064489"/>
    </source>
</evidence>
<dbReference type="GO" id="GO:0003723">
    <property type="term" value="F:RNA binding"/>
    <property type="evidence" value="ECO:0007669"/>
    <property type="project" value="InterPro"/>
</dbReference>
<dbReference type="InterPro" id="IPR046960">
    <property type="entry name" value="PPR_At4g14850-like_plant"/>
</dbReference>
<dbReference type="InterPro" id="IPR002885">
    <property type="entry name" value="PPR_rpt"/>
</dbReference>
<protein>
    <recommendedName>
        <fullName evidence="5">Pentatricopeptide repeat-containing protein</fullName>
    </recommendedName>
</protein>
<dbReference type="Proteomes" id="UP001064489">
    <property type="component" value="Chromosome 5"/>
</dbReference>
<dbReference type="Pfam" id="PF01535">
    <property type="entry name" value="PPR"/>
    <property type="match status" value="3"/>
</dbReference>
<feature type="repeat" description="PPR" evidence="2">
    <location>
        <begin position="21"/>
        <end position="55"/>
    </location>
</feature>
<reference evidence="3" key="1">
    <citation type="journal article" date="2022" name="Plant J.">
        <title>Strategies of tolerance reflected in two North American maple genomes.</title>
        <authorList>
            <person name="McEvoy S.L."/>
            <person name="Sezen U.U."/>
            <person name="Trouern-Trend A."/>
            <person name="McMahon S.M."/>
            <person name="Schaberg P.G."/>
            <person name="Yang J."/>
            <person name="Wegrzyn J.L."/>
            <person name="Swenson N.G."/>
        </authorList>
    </citation>
    <scope>NUCLEOTIDE SEQUENCE</scope>
    <source>
        <strain evidence="3">91603</strain>
    </source>
</reference>
<evidence type="ECO:0000256" key="1">
    <source>
        <dbReference type="ARBA" id="ARBA00022737"/>
    </source>
</evidence>
<comment type="caution">
    <text evidence="3">The sequence shown here is derived from an EMBL/GenBank/DDBJ whole genome shotgun (WGS) entry which is preliminary data.</text>
</comment>
<evidence type="ECO:0008006" key="5">
    <source>
        <dbReference type="Google" id="ProtNLM"/>
    </source>
</evidence>
<name>A0AAD5IV93_ACENE</name>